<dbReference type="HOGENOM" id="CLU_914424_0_0_4"/>
<gene>
    <name evidence="2" type="ORF">EIKCOROL_00945</name>
</gene>
<proteinExistence type="predicted"/>
<keyword evidence="1" id="KW-0812">Transmembrane</keyword>
<protein>
    <submittedName>
        <fullName evidence="2">Uncharacterized protein</fullName>
    </submittedName>
</protein>
<dbReference type="EMBL" id="ACEA01000017">
    <property type="protein sequence ID" value="EEG24311.1"/>
    <property type="molecule type" value="Genomic_DNA"/>
</dbReference>
<keyword evidence="1" id="KW-0472">Membrane</keyword>
<feature type="transmembrane region" description="Helical" evidence="1">
    <location>
        <begin position="12"/>
        <end position="38"/>
    </location>
</feature>
<organism evidence="2 3">
    <name type="scientific">Eikenella corrodens ATCC 23834</name>
    <dbReference type="NCBI Taxonomy" id="546274"/>
    <lineage>
        <taxon>Bacteria</taxon>
        <taxon>Pseudomonadati</taxon>
        <taxon>Pseudomonadota</taxon>
        <taxon>Betaproteobacteria</taxon>
        <taxon>Neisseriales</taxon>
        <taxon>Neisseriaceae</taxon>
        <taxon>Eikenella</taxon>
    </lineage>
</organism>
<dbReference type="Proteomes" id="UP000005837">
    <property type="component" value="Unassembled WGS sequence"/>
</dbReference>
<evidence type="ECO:0000313" key="2">
    <source>
        <dbReference type="EMBL" id="EEG24311.1"/>
    </source>
</evidence>
<evidence type="ECO:0000256" key="1">
    <source>
        <dbReference type="SAM" id="Phobius"/>
    </source>
</evidence>
<feature type="transmembrane region" description="Helical" evidence="1">
    <location>
        <begin position="45"/>
        <end position="66"/>
    </location>
</feature>
<name>C0DUB3_EIKCO</name>
<keyword evidence="1" id="KW-1133">Transmembrane helix</keyword>
<sequence length="304" mass="30441">MGRWAVGQDAGLRLYFSLVGKCFVRFQVAFGLFGLSVLPKVFQQFAHFVGVFGAAGGFFGGVGGGFGGVPFGGVCIGQDAVGFVDVFAVFRKSVVQVLPSGGIGAGEFAFAVIDVFGVVRKAVFASLARCFAPGLRVAAFQGFAVEEDGVAVGGVEAVKQAECQGIGGLDFAAAVVGLRAVGGVAFAEMAEGGGIAAFERAQGGFVFAIYGIGVTPVALAEMGEAIALHGGKQICAVVDVVAVAGNQAARFGEYFEGGGVTAAQFAVGTGAAELDGVALDAPAVFGFVELGEGKPGHGCLLESV</sequence>
<evidence type="ECO:0000313" key="3">
    <source>
        <dbReference type="Proteomes" id="UP000005837"/>
    </source>
</evidence>
<dbReference type="AlphaFoldDB" id="C0DUB3"/>
<comment type="caution">
    <text evidence="2">The sequence shown here is derived from an EMBL/GenBank/DDBJ whole genome shotgun (WGS) entry which is preliminary data.</text>
</comment>
<accession>C0DUB3</accession>
<reference evidence="2 3" key="1">
    <citation type="submission" date="2009-01" db="EMBL/GenBank/DDBJ databases">
        <authorList>
            <person name="Fulton L."/>
            <person name="Clifton S."/>
            <person name="Chinwalla A.T."/>
            <person name="Mitreva M."/>
            <person name="Sodergren E."/>
            <person name="Weinstock G."/>
            <person name="Clifton S."/>
            <person name="Dooling D.J."/>
            <person name="Fulton B."/>
            <person name="Minx P."/>
            <person name="Pepin K.H."/>
            <person name="Johnson M."/>
            <person name="Bhonagiri V."/>
            <person name="Nash W.E."/>
            <person name="Mardis E.R."/>
            <person name="Wilson R.K."/>
        </authorList>
    </citation>
    <scope>NUCLEOTIDE SEQUENCE [LARGE SCALE GENOMIC DNA]</scope>
    <source>
        <strain evidence="2 3">ATCC 23834</strain>
    </source>
</reference>